<dbReference type="EMBL" id="FNCP01000023">
    <property type="protein sequence ID" value="SDH97138.1"/>
    <property type="molecule type" value="Genomic_DNA"/>
</dbReference>
<dbReference type="RefSeq" id="WP_092334902.1">
    <property type="nucleotide sequence ID" value="NZ_FNCP01000023.1"/>
</dbReference>
<protein>
    <submittedName>
        <fullName evidence="1">Uncharacterized protein</fullName>
    </submittedName>
</protein>
<gene>
    <name evidence="1" type="ORF">SAMN05443529_12338</name>
</gene>
<proteinExistence type="predicted"/>
<sequence>MVSDQDLLKCSTKHSDPAIFSETYSLALLEKVKSERVKQALTQWIEEIRDWTSAKACFVGHIKVFVEGQENLWLSSTGRSISSQQSQGWSEWFLDRATLCVTVIVFGTTKEALKETVEESLKTCFNTSLPNMIKGF</sequence>
<evidence type="ECO:0000313" key="2">
    <source>
        <dbReference type="Proteomes" id="UP000198656"/>
    </source>
</evidence>
<dbReference type="STRING" id="1121419.SAMN05443529_12338"/>
<dbReference type="OrthoDB" id="1798017at2"/>
<name>A0A1G8GRT9_9FIRM</name>
<evidence type="ECO:0000313" key="1">
    <source>
        <dbReference type="EMBL" id="SDH97138.1"/>
    </source>
</evidence>
<accession>A0A1G8GRT9</accession>
<organism evidence="1 2">
    <name type="scientific">Desulfosporosinus hippei DSM 8344</name>
    <dbReference type="NCBI Taxonomy" id="1121419"/>
    <lineage>
        <taxon>Bacteria</taxon>
        <taxon>Bacillati</taxon>
        <taxon>Bacillota</taxon>
        <taxon>Clostridia</taxon>
        <taxon>Eubacteriales</taxon>
        <taxon>Desulfitobacteriaceae</taxon>
        <taxon>Desulfosporosinus</taxon>
    </lineage>
</organism>
<dbReference type="AlphaFoldDB" id="A0A1G8GRT9"/>
<dbReference type="Proteomes" id="UP000198656">
    <property type="component" value="Unassembled WGS sequence"/>
</dbReference>
<reference evidence="2" key="1">
    <citation type="submission" date="2016-10" db="EMBL/GenBank/DDBJ databases">
        <authorList>
            <person name="Varghese N."/>
            <person name="Submissions S."/>
        </authorList>
    </citation>
    <scope>NUCLEOTIDE SEQUENCE [LARGE SCALE GENOMIC DNA]</scope>
    <source>
        <strain evidence="2">DSM 8344</strain>
    </source>
</reference>
<keyword evidence="2" id="KW-1185">Reference proteome</keyword>